<comment type="caution">
    <text evidence="2">The sequence shown here is derived from an EMBL/GenBank/DDBJ whole genome shotgun (WGS) entry which is preliminary data.</text>
</comment>
<gene>
    <name evidence="2" type="ORF">STCU_06632</name>
</gene>
<feature type="domain" description="Cyclic nucleotide-binding" evidence="1">
    <location>
        <begin position="86"/>
        <end position="168"/>
    </location>
</feature>
<evidence type="ECO:0000259" key="1">
    <source>
        <dbReference type="PROSITE" id="PS50042"/>
    </source>
</evidence>
<dbReference type="Pfam" id="PF00027">
    <property type="entry name" value="cNMP_binding"/>
    <property type="match status" value="1"/>
</dbReference>
<dbReference type="SUPFAM" id="SSF51206">
    <property type="entry name" value="cAMP-binding domain-like"/>
    <property type="match status" value="1"/>
</dbReference>
<feature type="non-terminal residue" evidence="2">
    <location>
        <position position="765"/>
    </location>
</feature>
<dbReference type="Pfam" id="PF21850">
    <property type="entry name" value="DUF6909"/>
    <property type="match status" value="1"/>
</dbReference>
<dbReference type="GO" id="GO:0005829">
    <property type="term" value="C:cytosol"/>
    <property type="evidence" value="ECO:0007669"/>
    <property type="project" value="TreeGrafter"/>
</dbReference>
<sequence length="765" mass="86137">MEKSQSIRSASVEDRPEEDVYAFDRTSDVGRIDDLLPAAQSFQHMLGCSGATHPSPKSAFRSILQTVPLLFTLTAEEIETLSIMVREYGEMNVVIEEGLLLQHIYVLASGTVEVMNSKKGLKRAFGHRRIGSVNAPNVFGFDEAILGNPAEFTFHASTECTLLLIPKEQIIALFAKSPIFANNISCRILQTLSSFSIFQDFCRCIFGRSSASTNGNVNGYHLSIPALVSLYKSTDTLFHRLVNEHDVDSEALRYCTRRLPANVTSTHVFVLTSFIPDFISNEFLADATINGNRQYSSTEAVDTGRRRRCAWTFGGGGQTLVMMRDGFTDTIDFVSNLCMYTIEARKIRTRLRQLVSPTAVEIIRDGLVDGNRSIQSIFEKLPFSPEEVEALCNAWHNDVLAELYNILLHREEYIVHLEASNEIRFSQDAYANWSLTLQRHIKESLGIEEMCDLPEDVAIDVIFSPNRTFKNLFCSMASECKEFVEAFETRHPNMGDGKTALWKNQEDRYYYILTGLLERESTFRDAYRARLESNGFMLFEDAHSSALIVDLVDVSKLRVEDVDSDLQEMLRKAKKATPCAKRFIINIDKTFGSQIEAVLRSILLTFGNRVRSVNITGKAAGLIGNRGDVVLPSKLLFSKQSFGEDSTDEIRLCNRNSMTVEDMHFIDKSCHAKVHSGTLITVPGFIFQSRPILTFYKIVHGCTALDMQSSYIARQIEECRRTGVVTTNVTSRYVFFCDDMPLGTDDGSILTSKKREIISTIYARP</sequence>
<dbReference type="InterPro" id="IPR018490">
    <property type="entry name" value="cNMP-bd_dom_sf"/>
</dbReference>
<dbReference type="PANTHER" id="PTHR24567">
    <property type="entry name" value="CRP FAMILY TRANSCRIPTIONAL REGULATORY PROTEIN"/>
    <property type="match status" value="1"/>
</dbReference>
<evidence type="ECO:0000313" key="3">
    <source>
        <dbReference type="Proteomes" id="UP000015354"/>
    </source>
</evidence>
<protein>
    <submittedName>
        <fullName evidence="2">Cyclic nucleotide-binding protein</fullName>
    </submittedName>
</protein>
<evidence type="ECO:0000313" key="2">
    <source>
        <dbReference type="EMBL" id="EPY25611.1"/>
    </source>
</evidence>
<name>S9VF19_9TRYP</name>
<dbReference type="Proteomes" id="UP000015354">
    <property type="component" value="Unassembled WGS sequence"/>
</dbReference>
<dbReference type="OrthoDB" id="432483at2759"/>
<dbReference type="InterPro" id="IPR014710">
    <property type="entry name" value="RmlC-like_jellyroll"/>
</dbReference>
<accession>S9VF19</accession>
<keyword evidence="3" id="KW-1185">Reference proteome</keyword>
<dbReference type="AlphaFoldDB" id="S9VF19"/>
<proteinExistence type="predicted"/>
<dbReference type="CDD" id="cd00038">
    <property type="entry name" value="CAP_ED"/>
    <property type="match status" value="1"/>
</dbReference>
<dbReference type="InterPro" id="IPR050397">
    <property type="entry name" value="Env_Response_Regulators"/>
</dbReference>
<dbReference type="InterPro" id="IPR054204">
    <property type="entry name" value="DUF6909"/>
</dbReference>
<dbReference type="PROSITE" id="PS50042">
    <property type="entry name" value="CNMP_BINDING_3"/>
    <property type="match status" value="1"/>
</dbReference>
<organism evidence="2 3">
    <name type="scientific">Strigomonas culicis</name>
    <dbReference type="NCBI Taxonomy" id="28005"/>
    <lineage>
        <taxon>Eukaryota</taxon>
        <taxon>Discoba</taxon>
        <taxon>Euglenozoa</taxon>
        <taxon>Kinetoplastea</taxon>
        <taxon>Metakinetoplastina</taxon>
        <taxon>Trypanosomatida</taxon>
        <taxon>Trypanosomatidae</taxon>
        <taxon>Strigomonadinae</taxon>
        <taxon>Strigomonas</taxon>
    </lineage>
</organism>
<dbReference type="EMBL" id="ATMH01006632">
    <property type="protein sequence ID" value="EPY25611.1"/>
    <property type="molecule type" value="Genomic_DNA"/>
</dbReference>
<dbReference type="PANTHER" id="PTHR24567:SF26">
    <property type="entry name" value="REGULATORY PROTEIN YEIL"/>
    <property type="match status" value="1"/>
</dbReference>
<dbReference type="Gene3D" id="2.60.120.10">
    <property type="entry name" value="Jelly Rolls"/>
    <property type="match status" value="1"/>
</dbReference>
<dbReference type="InterPro" id="IPR000595">
    <property type="entry name" value="cNMP-bd_dom"/>
</dbReference>
<dbReference type="GO" id="GO:0003700">
    <property type="term" value="F:DNA-binding transcription factor activity"/>
    <property type="evidence" value="ECO:0007669"/>
    <property type="project" value="TreeGrafter"/>
</dbReference>
<reference evidence="2 3" key="1">
    <citation type="journal article" date="2013" name="PLoS ONE">
        <title>Predicting the Proteins of Angomonas deanei, Strigomonas culicis and Their Respective Endosymbionts Reveals New Aspects of the Trypanosomatidae Family.</title>
        <authorList>
            <person name="Motta M.C."/>
            <person name="Martins A.C."/>
            <person name="de Souza S.S."/>
            <person name="Catta-Preta C.M."/>
            <person name="Silva R."/>
            <person name="Klein C.C."/>
            <person name="de Almeida L.G."/>
            <person name="de Lima Cunha O."/>
            <person name="Ciapina L.P."/>
            <person name="Brocchi M."/>
            <person name="Colabardini A.C."/>
            <person name="de Araujo Lima B."/>
            <person name="Machado C.R."/>
            <person name="de Almeida Soares C.M."/>
            <person name="Probst C.M."/>
            <person name="de Menezes C.B."/>
            <person name="Thompson C.E."/>
            <person name="Bartholomeu D.C."/>
            <person name="Gradia D.F."/>
            <person name="Pavoni D.P."/>
            <person name="Grisard E.C."/>
            <person name="Fantinatti-Garboggini F."/>
            <person name="Marchini F.K."/>
            <person name="Rodrigues-Luiz G.F."/>
            <person name="Wagner G."/>
            <person name="Goldman G.H."/>
            <person name="Fietto J.L."/>
            <person name="Elias M.C."/>
            <person name="Goldman M.H."/>
            <person name="Sagot M.F."/>
            <person name="Pereira M."/>
            <person name="Stoco P.H."/>
            <person name="de Mendonca-Neto R.P."/>
            <person name="Teixeira S.M."/>
            <person name="Maciel T.E."/>
            <person name="de Oliveira Mendes T.A."/>
            <person name="Urmenyi T.P."/>
            <person name="de Souza W."/>
            <person name="Schenkman S."/>
            <person name="de Vasconcelos A.T."/>
        </authorList>
    </citation>
    <scope>NUCLEOTIDE SEQUENCE [LARGE SCALE GENOMIC DNA]</scope>
</reference>